<accession>A0AAX2ZIQ1</accession>
<sequence>MKQANVDNTIKFIEKKTEYEGKNKISKLHISKLSKNHKVIGYQEHKKLKALESKKRKVFNSKIFKFRKKILGIFIIASSVLVGMYLWQKFYNPSYVQSDDHNFKVETQNLSNSDVSTYSSIVKESIQSTLGVKYNVNVDQLHKNGNLVFARGYFNVPDKGDINFDMILKNYSPSSLKINGEEYLKK</sequence>
<reference evidence="2 3" key="1">
    <citation type="journal article" date="2023" name="Int. J. Syst. Evol. Microbiol.">
        <title>Terrisporobacter hibernicus sp. nov., isolated from bovine faeces in Northern Ireland.</title>
        <authorList>
            <person name="Mitchell M."/>
            <person name="Nguyen S.V."/>
            <person name="Connor M."/>
            <person name="Fairley D.J."/>
            <person name="Donoghue O."/>
            <person name="Marshall H."/>
            <person name="Koolman L."/>
            <person name="McMullan G."/>
            <person name="Schaffer K.E."/>
            <person name="McGrath J.W."/>
            <person name="Fanning S."/>
        </authorList>
    </citation>
    <scope>NUCLEOTIDE SEQUENCE [LARGE SCALE GENOMIC DNA]</scope>
    <source>
        <strain evidence="2 3">MCA3</strain>
    </source>
</reference>
<dbReference type="Proteomes" id="UP001198983">
    <property type="component" value="Chromosome"/>
</dbReference>
<keyword evidence="1" id="KW-0812">Transmembrane</keyword>
<evidence type="ECO:0000313" key="3">
    <source>
        <dbReference type="Proteomes" id="UP001198983"/>
    </source>
</evidence>
<keyword evidence="3" id="KW-1185">Reference proteome</keyword>
<feature type="transmembrane region" description="Helical" evidence="1">
    <location>
        <begin position="70"/>
        <end position="87"/>
    </location>
</feature>
<dbReference type="AlphaFoldDB" id="A0AAX2ZIQ1"/>
<organism evidence="2 3">
    <name type="scientific">Terrisporobacter hibernicus</name>
    <dbReference type="NCBI Taxonomy" id="2813371"/>
    <lineage>
        <taxon>Bacteria</taxon>
        <taxon>Bacillati</taxon>
        <taxon>Bacillota</taxon>
        <taxon>Clostridia</taxon>
        <taxon>Peptostreptococcales</taxon>
        <taxon>Peptostreptococcaceae</taxon>
        <taxon>Terrisporobacter</taxon>
    </lineage>
</organism>
<protein>
    <submittedName>
        <fullName evidence="2">Uncharacterized protein</fullName>
    </submittedName>
</protein>
<name>A0AAX2ZIQ1_9FIRM</name>
<dbReference type="RefSeq" id="WP_074918133.1">
    <property type="nucleotide sequence ID" value="NZ_CP081135.1"/>
</dbReference>
<keyword evidence="1" id="KW-0472">Membrane</keyword>
<proteinExistence type="predicted"/>
<evidence type="ECO:0000313" key="2">
    <source>
        <dbReference type="EMBL" id="UEL48365.1"/>
    </source>
</evidence>
<gene>
    <name evidence="2" type="ORF">JW646_02615</name>
</gene>
<dbReference type="EMBL" id="CP081135">
    <property type="protein sequence ID" value="UEL48365.1"/>
    <property type="molecule type" value="Genomic_DNA"/>
</dbReference>
<keyword evidence="1" id="KW-1133">Transmembrane helix</keyword>
<dbReference type="KEGG" id="tem:JW646_02615"/>
<evidence type="ECO:0000256" key="1">
    <source>
        <dbReference type="SAM" id="Phobius"/>
    </source>
</evidence>